<dbReference type="Gene3D" id="3.10.180.10">
    <property type="entry name" value="2,3-Dihydroxybiphenyl 1,2-Dioxygenase, domain 1"/>
    <property type="match status" value="1"/>
</dbReference>
<dbReference type="InterPro" id="IPR037523">
    <property type="entry name" value="VOC_core"/>
</dbReference>
<dbReference type="PROSITE" id="PS51819">
    <property type="entry name" value="VOC"/>
    <property type="match status" value="1"/>
</dbReference>
<dbReference type="KEGG" id="smao:CAG99_18210"/>
<dbReference type="Proteomes" id="UP000194218">
    <property type="component" value="Chromosome"/>
</dbReference>
<dbReference type="PANTHER" id="PTHR36503:SF1">
    <property type="entry name" value="BLR2520 PROTEIN"/>
    <property type="match status" value="1"/>
</dbReference>
<dbReference type="PANTHER" id="PTHR36503">
    <property type="entry name" value="BLR2520 PROTEIN"/>
    <property type="match status" value="1"/>
</dbReference>
<dbReference type="OrthoDB" id="9798430at2"/>
<dbReference type="SUPFAM" id="SSF54593">
    <property type="entry name" value="Glyoxalase/Bleomycin resistance protein/Dihydroxybiphenyl dioxygenase"/>
    <property type="match status" value="1"/>
</dbReference>
<protein>
    <submittedName>
        <fullName evidence="2">Glyoxalase</fullName>
    </submittedName>
</protein>
<dbReference type="RefSeq" id="WP_086160370.1">
    <property type="nucleotide sequence ID" value="NZ_CP021121.1"/>
</dbReference>
<keyword evidence="3" id="KW-1185">Reference proteome</keyword>
<organism evidence="2 3">
    <name type="scientific">Streptomyces marincola</name>
    <dbReference type="NCBI Taxonomy" id="2878388"/>
    <lineage>
        <taxon>Bacteria</taxon>
        <taxon>Bacillati</taxon>
        <taxon>Actinomycetota</taxon>
        <taxon>Actinomycetes</taxon>
        <taxon>Kitasatosporales</taxon>
        <taxon>Streptomycetaceae</taxon>
        <taxon>Streptomyces</taxon>
    </lineage>
</organism>
<accession>A0A1W7D0T8</accession>
<dbReference type="InterPro" id="IPR029068">
    <property type="entry name" value="Glyas_Bleomycin-R_OHBP_Dase"/>
</dbReference>
<dbReference type="AlphaFoldDB" id="A0A1W7D0T8"/>
<name>A0A1W7D0T8_9ACTN</name>
<dbReference type="InterPro" id="IPR004360">
    <property type="entry name" value="Glyas_Fos-R_dOase_dom"/>
</dbReference>
<dbReference type="Pfam" id="PF00903">
    <property type="entry name" value="Glyoxalase"/>
    <property type="match status" value="1"/>
</dbReference>
<sequence>MQHAATVSVALPIADRQVSHRFYRDGLGLTPIGEPAEDGVPEPLSFAPNDGLRITLIPTGGFDWITGDHRVAEPGHSECVLTVSAGSATGVDDLIGRARRAGAAVVTEPGEQPWGYCGTFADPDGHLWMVTAGPA</sequence>
<proteinExistence type="predicted"/>
<evidence type="ECO:0000313" key="2">
    <source>
        <dbReference type="EMBL" id="ARQ70519.1"/>
    </source>
</evidence>
<dbReference type="EMBL" id="CP021121">
    <property type="protein sequence ID" value="ARQ70519.1"/>
    <property type="molecule type" value="Genomic_DNA"/>
</dbReference>
<feature type="domain" description="VOC" evidence="1">
    <location>
        <begin position="5"/>
        <end position="133"/>
    </location>
</feature>
<evidence type="ECO:0000259" key="1">
    <source>
        <dbReference type="PROSITE" id="PS51819"/>
    </source>
</evidence>
<evidence type="ECO:0000313" key="3">
    <source>
        <dbReference type="Proteomes" id="UP000194218"/>
    </source>
</evidence>
<reference evidence="2 3" key="1">
    <citation type="submission" date="2017-05" db="EMBL/GenBank/DDBJ databases">
        <title>Complete genome sequence of Streptomyces sp. SCSIO 03032 revealed the diverse biosynthetic pathways for its bioactive secondary metabolites.</title>
        <authorList>
            <person name="Ma L."/>
            <person name="Zhu Y."/>
            <person name="Zhang W."/>
            <person name="Zhang G."/>
            <person name="Tian X."/>
            <person name="Zhang S."/>
            <person name="Zhang C."/>
        </authorList>
    </citation>
    <scope>NUCLEOTIDE SEQUENCE [LARGE SCALE GENOMIC DNA]</scope>
    <source>
        <strain evidence="2 3">SCSIO 03032</strain>
    </source>
</reference>
<gene>
    <name evidence="2" type="ORF">CAG99_18210</name>
</gene>